<dbReference type="EMBL" id="JSVC01000011">
    <property type="protein sequence ID" value="KIC94609.1"/>
    <property type="molecule type" value="Genomic_DNA"/>
</dbReference>
<keyword evidence="2" id="KW-1185">Reference proteome</keyword>
<evidence type="ECO:0000313" key="1">
    <source>
        <dbReference type="EMBL" id="KIC94609.1"/>
    </source>
</evidence>
<proteinExistence type="predicted"/>
<evidence type="ECO:0008006" key="3">
    <source>
        <dbReference type="Google" id="ProtNLM"/>
    </source>
</evidence>
<gene>
    <name evidence="1" type="ORF">OI18_10945</name>
</gene>
<dbReference type="AlphaFoldDB" id="A0A0C1IVW2"/>
<dbReference type="Proteomes" id="UP000031408">
    <property type="component" value="Unassembled WGS sequence"/>
</dbReference>
<evidence type="ECO:0000313" key="2">
    <source>
        <dbReference type="Proteomes" id="UP000031408"/>
    </source>
</evidence>
<reference evidence="1 2" key="1">
    <citation type="submission" date="2014-11" db="EMBL/GenBank/DDBJ databases">
        <title>Genome sequence of Flavihumibacter solisilvae 3-3.</title>
        <authorList>
            <person name="Zhou G."/>
            <person name="Li M."/>
            <person name="Wang G."/>
        </authorList>
    </citation>
    <scope>NUCLEOTIDE SEQUENCE [LARGE SCALE GENOMIC DNA]</scope>
    <source>
        <strain evidence="1 2">3-3</strain>
    </source>
</reference>
<accession>A0A0C1IVW2</accession>
<protein>
    <recommendedName>
        <fullName evidence="3">UspA domain-containing protein</fullName>
    </recommendedName>
</protein>
<dbReference type="STRING" id="1349421.OI18_10945"/>
<organism evidence="1 2">
    <name type="scientific">Flavihumibacter solisilvae</name>
    <dbReference type="NCBI Taxonomy" id="1349421"/>
    <lineage>
        <taxon>Bacteria</taxon>
        <taxon>Pseudomonadati</taxon>
        <taxon>Bacteroidota</taxon>
        <taxon>Chitinophagia</taxon>
        <taxon>Chitinophagales</taxon>
        <taxon>Chitinophagaceae</taxon>
        <taxon>Flavihumibacter</taxon>
    </lineage>
</organism>
<dbReference type="RefSeq" id="WP_039139834.1">
    <property type="nucleotide sequence ID" value="NZ_JSVC01000011.1"/>
</dbReference>
<sequence>MAKAVLLFNGINYPHPAVDDALSWAKKHHGSIIAIFLITRKQETEGYIWPSDLDEAENMSSNRDSYFSSIRIIESNMQMLKHHMDLESIDGDLVLLADPTEEELRNECRDADMIFASAKISEPDILTQDSINLKKFLEHFRGTVNWINKPLCLFFITNLMRQEPLFLQI</sequence>
<comment type="caution">
    <text evidence="1">The sequence shown here is derived from an EMBL/GenBank/DDBJ whole genome shotgun (WGS) entry which is preliminary data.</text>
</comment>
<name>A0A0C1IVW2_9BACT</name>